<dbReference type="OrthoDB" id="1518621at2759"/>
<dbReference type="EMBL" id="CAEKKB010000002">
    <property type="protein sequence ID" value="CAB4301020.1"/>
    <property type="molecule type" value="Genomic_DNA"/>
</dbReference>
<evidence type="ECO:0000313" key="3">
    <source>
        <dbReference type="Proteomes" id="UP000507245"/>
    </source>
</evidence>
<feature type="region of interest" description="Disordered" evidence="1">
    <location>
        <begin position="47"/>
        <end position="66"/>
    </location>
</feature>
<proteinExistence type="predicted"/>
<dbReference type="PANTHER" id="PTHR37721:SF1">
    <property type="entry name" value="OS05G0464200 PROTEIN"/>
    <property type="match status" value="1"/>
</dbReference>
<protein>
    <submittedName>
        <fullName evidence="2">Uncharacterized protein</fullName>
    </submittedName>
</protein>
<dbReference type="PANTHER" id="PTHR37721">
    <property type="entry name" value="OS05G0464200 PROTEIN"/>
    <property type="match status" value="1"/>
</dbReference>
<sequence length="84" mass="9546">MEDRSRYKPMHKEAATLPPRRGKIKAKIYGDIKETVINLIGMAYQSDNGGQSSSASANQPDGQNKRLEKQSICVRCWQIFNSFR</sequence>
<organism evidence="2 3">
    <name type="scientific">Prunus armeniaca</name>
    <name type="common">Apricot</name>
    <name type="synonym">Armeniaca vulgaris</name>
    <dbReference type="NCBI Taxonomy" id="36596"/>
    <lineage>
        <taxon>Eukaryota</taxon>
        <taxon>Viridiplantae</taxon>
        <taxon>Streptophyta</taxon>
        <taxon>Embryophyta</taxon>
        <taxon>Tracheophyta</taxon>
        <taxon>Spermatophyta</taxon>
        <taxon>Magnoliopsida</taxon>
        <taxon>eudicotyledons</taxon>
        <taxon>Gunneridae</taxon>
        <taxon>Pentapetalae</taxon>
        <taxon>rosids</taxon>
        <taxon>fabids</taxon>
        <taxon>Rosales</taxon>
        <taxon>Rosaceae</taxon>
        <taxon>Amygdaloideae</taxon>
        <taxon>Amygdaleae</taxon>
        <taxon>Prunus</taxon>
    </lineage>
</organism>
<evidence type="ECO:0000313" key="2">
    <source>
        <dbReference type="EMBL" id="CAB4301020.1"/>
    </source>
</evidence>
<keyword evidence="3" id="KW-1185">Reference proteome</keyword>
<gene>
    <name evidence="2" type="ORF">ORAREDHAP_LOCUS16407</name>
</gene>
<accession>A0A6J5WH41</accession>
<feature type="compositionally biased region" description="Polar residues" evidence="1">
    <location>
        <begin position="47"/>
        <end position="62"/>
    </location>
</feature>
<dbReference type="AlphaFoldDB" id="A0A6J5WH41"/>
<evidence type="ECO:0000256" key="1">
    <source>
        <dbReference type="SAM" id="MobiDB-lite"/>
    </source>
</evidence>
<name>A0A6J5WH41_PRUAR</name>
<dbReference type="Proteomes" id="UP000507245">
    <property type="component" value="Unassembled WGS sequence"/>
</dbReference>
<reference evidence="3" key="1">
    <citation type="journal article" date="2020" name="Genome Biol.">
        <title>Gamete binning: chromosome-level and haplotype-resolved genome assembly enabled by high-throughput single-cell sequencing of gamete genomes.</title>
        <authorList>
            <person name="Campoy J.A."/>
            <person name="Sun H."/>
            <person name="Goel M."/>
            <person name="Jiao W.-B."/>
            <person name="Folz-Donahue K."/>
            <person name="Wang N."/>
            <person name="Rubio M."/>
            <person name="Liu C."/>
            <person name="Kukat C."/>
            <person name="Ruiz D."/>
            <person name="Huettel B."/>
            <person name="Schneeberger K."/>
        </authorList>
    </citation>
    <scope>NUCLEOTIDE SEQUENCE [LARGE SCALE GENOMIC DNA]</scope>
    <source>
        <strain evidence="3">cv. Rojo Pasion</strain>
    </source>
</reference>